<dbReference type="PANTHER" id="PTHR10809">
    <property type="entry name" value="VESICLE-ASSOCIATED MEMBRANE PROTEIN-ASSOCIATED PROTEIN"/>
    <property type="match status" value="1"/>
</dbReference>
<evidence type="ECO:0000313" key="5">
    <source>
        <dbReference type="EMBL" id="CAD6205520.1"/>
    </source>
</evidence>
<gene>
    <name evidence="5" type="ORF">NCGR_LOCUS3351</name>
</gene>
<dbReference type="Proteomes" id="UP000604825">
    <property type="component" value="Unassembled WGS sequence"/>
</dbReference>
<organism evidence="5 6">
    <name type="scientific">Miscanthus lutarioriparius</name>
    <dbReference type="NCBI Taxonomy" id="422564"/>
    <lineage>
        <taxon>Eukaryota</taxon>
        <taxon>Viridiplantae</taxon>
        <taxon>Streptophyta</taxon>
        <taxon>Embryophyta</taxon>
        <taxon>Tracheophyta</taxon>
        <taxon>Spermatophyta</taxon>
        <taxon>Magnoliopsida</taxon>
        <taxon>Liliopsida</taxon>
        <taxon>Poales</taxon>
        <taxon>Poaceae</taxon>
        <taxon>PACMAD clade</taxon>
        <taxon>Panicoideae</taxon>
        <taxon>Andropogonodae</taxon>
        <taxon>Andropogoneae</taxon>
        <taxon>Saccharinae</taxon>
        <taxon>Miscanthus</taxon>
    </lineage>
</organism>
<comment type="similarity">
    <text evidence="1">Belongs to the VAMP-associated protein (VAP) (TC 9.B.17) family.</text>
</comment>
<reference evidence="5" key="1">
    <citation type="submission" date="2020-10" db="EMBL/GenBank/DDBJ databases">
        <authorList>
            <person name="Han B."/>
            <person name="Lu T."/>
            <person name="Zhao Q."/>
            <person name="Huang X."/>
            <person name="Zhao Y."/>
        </authorList>
    </citation>
    <scope>NUCLEOTIDE SEQUENCE</scope>
</reference>
<dbReference type="InterPro" id="IPR013783">
    <property type="entry name" value="Ig-like_fold"/>
</dbReference>
<dbReference type="GO" id="GO:0061817">
    <property type="term" value="P:endoplasmic reticulum-plasma membrane tethering"/>
    <property type="evidence" value="ECO:0007669"/>
    <property type="project" value="TreeGrafter"/>
</dbReference>
<evidence type="ECO:0000256" key="3">
    <source>
        <dbReference type="SAM" id="Phobius"/>
    </source>
</evidence>
<dbReference type="GO" id="GO:0090158">
    <property type="term" value="P:endoplasmic reticulum membrane organization"/>
    <property type="evidence" value="ECO:0007669"/>
    <property type="project" value="TreeGrafter"/>
</dbReference>
<dbReference type="GO" id="GO:0005789">
    <property type="term" value="C:endoplasmic reticulum membrane"/>
    <property type="evidence" value="ECO:0007669"/>
    <property type="project" value="InterPro"/>
</dbReference>
<dbReference type="EMBL" id="CAJGYO010000001">
    <property type="protein sequence ID" value="CAD6205520.1"/>
    <property type="molecule type" value="Genomic_DNA"/>
</dbReference>
<proteinExistence type="inferred from homology"/>
<dbReference type="InterPro" id="IPR008962">
    <property type="entry name" value="PapD-like_sf"/>
</dbReference>
<protein>
    <recommendedName>
        <fullName evidence="4">MSP domain-containing protein</fullName>
    </recommendedName>
</protein>
<keyword evidence="6" id="KW-1185">Reference proteome</keyword>
<feature type="coiled-coil region" evidence="2">
    <location>
        <begin position="216"/>
        <end position="243"/>
    </location>
</feature>
<evidence type="ECO:0000256" key="2">
    <source>
        <dbReference type="SAM" id="Coils"/>
    </source>
</evidence>
<name>A0A811MHC5_9POAL</name>
<dbReference type="PANTHER" id="PTHR10809:SF136">
    <property type="entry name" value="MSP DOMAIN CONTAINING PROTEIN, EXPRESSED"/>
    <property type="match status" value="1"/>
</dbReference>
<evidence type="ECO:0000313" key="6">
    <source>
        <dbReference type="Proteomes" id="UP000604825"/>
    </source>
</evidence>
<dbReference type="AlphaFoldDB" id="A0A811MHC5"/>
<keyword evidence="3" id="KW-0812">Transmembrane</keyword>
<comment type="caution">
    <text evidence="5">The sequence shown here is derived from an EMBL/GenBank/DDBJ whole genome shotgun (WGS) entry which is preliminary data.</text>
</comment>
<dbReference type="GO" id="GO:0005886">
    <property type="term" value="C:plasma membrane"/>
    <property type="evidence" value="ECO:0007669"/>
    <property type="project" value="TreeGrafter"/>
</dbReference>
<dbReference type="InterPro" id="IPR016763">
    <property type="entry name" value="VAP"/>
</dbReference>
<dbReference type="InterPro" id="IPR000535">
    <property type="entry name" value="MSP_dom"/>
</dbReference>
<evidence type="ECO:0000256" key="1">
    <source>
        <dbReference type="ARBA" id="ARBA00008932"/>
    </source>
</evidence>
<sequence>MAASCDLHDVDPPELQFPFLLDKQISCPLRLANRTDRTVAFKVKTTNPRKYCVRPNNGVVPPRSSCTVVVTMQAQMVVPPDLQCKDKFLVQSVVVSDGLSANDITSQMFVKEGGNVIEEVKLKVAYVMPPEPPSEIAEEHDGLEKVLVSMQRSVDNGRSTSELSSGSVSLRSAKEVGSPVGRIVKSEEFLKAAGPAMATKTYAGPGEQSHQLSAIIAKLTEEKNSALEQNRKLQVELELVRCEARKQQGAFSLVLLLAFGLLGIVLGYIVKK</sequence>
<keyword evidence="2" id="KW-0175">Coiled coil</keyword>
<dbReference type="FunFam" id="2.60.40.10:FF:000813">
    <property type="entry name" value="Vesicle-associated protein 1-1"/>
    <property type="match status" value="1"/>
</dbReference>
<dbReference type="PROSITE" id="PS50202">
    <property type="entry name" value="MSP"/>
    <property type="match status" value="1"/>
</dbReference>
<dbReference type="OrthoDB" id="264603at2759"/>
<keyword evidence="3" id="KW-1133">Transmembrane helix</keyword>
<accession>A0A811MHC5</accession>
<feature type="domain" description="MSP" evidence="4">
    <location>
        <begin position="7"/>
        <end position="127"/>
    </location>
</feature>
<dbReference type="Pfam" id="PF00635">
    <property type="entry name" value="Motile_Sperm"/>
    <property type="match status" value="1"/>
</dbReference>
<dbReference type="Gene3D" id="2.60.40.10">
    <property type="entry name" value="Immunoglobulins"/>
    <property type="match status" value="1"/>
</dbReference>
<dbReference type="PIRSF" id="PIRSF019693">
    <property type="entry name" value="VAMP-associated"/>
    <property type="match status" value="1"/>
</dbReference>
<feature type="transmembrane region" description="Helical" evidence="3">
    <location>
        <begin position="250"/>
        <end position="270"/>
    </location>
</feature>
<keyword evidence="3" id="KW-0472">Membrane</keyword>
<evidence type="ECO:0000259" key="4">
    <source>
        <dbReference type="PROSITE" id="PS50202"/>
    </source>
</evidence>
<dbReference type="SUPFAM" id="SSF49354">
    <property type="entry name" value="PapD-like"/>
    <property type="match status" value="1"/>
</dbReference>